<organism evidence="2 3">
    <name type="scientific">Nesterenkonia flava</name>
    <dbReference type="NCBI Taxonomy" id="469799"/>
    <lineage>
        <taxon>Bacteria</taxon>
        <taxon>Bacillati</taxon>
        <taxon>Actinomycetota</taxon>
        <taxon>Actinomycetes</taxon>
        <taxon>Micrococcales</taxon>
        <taxon>Micrococcaceae</taxon>
        <taxon>Nesterenkonia</taxon>
    </lineage>
</organism>
<sequence length="315" mass="34520">MAEHFKQDSVTAVAVRIDAEHPHGVVFDPHQPQLRVTDLGAVRGDGVFETMYALQGHVRKVDAHLQRLRRSSTITEIGIPPEESWRAAVELGLEEFRVRGQLPEHLSIRLTATRGVDGEPASDDPQFAGTYWALFTQVSETMLENRAKPISVTLLDRGYDAGAAERAPWLLLSAKTLSYAVNMSALRWAKNHGFDDVIFTTSDGQILEAPTSTVLVLKKEADGPRLITPVLETGILPGTSQGAIFAAAEEAGWKLGYGPLTPEDLYDADHVWLCSSIRLATPVARIGDHELAVDEGYTAQLISFLEQDKPVNHPV</sequence>
<keyword evidence="3" id="KW-1185">Reference proteome</keyword>
<dbReference type="PANTHER" id="PTHR42743">
    <property type="entry name" value="AMINO-ACID AMINOTRANSFERASE"/>
    <property type="match status" value="1"/>
</dbReference>
<proteinExistence type="inferred from homology"/>
<comment type="similarity">
    <text evidence="1">Belongs to the class-IV pyridoxal-phosphate-dependent aminotransferase family.</text>
</comment>
<accession>A0ABU1FWB6</accession>
<dbReference type="InterPro" id="IPR050571">
    <property type="entry name" value="Class-IV_PLP-Dep_Aminotrnsfr"/>
</dbReference>
<dbReference type="EMBL" id="JAVKGT010000045">
    <property type="protein sequence ID" value="MDR5712978.1"/>
    <property type="molecule type" value="Genomic_DNA"/>
</dbReference>
<evidence type="ECO:0000313" key="2">
    <source>
        <dbReference type="EMBL" id="MDR5712978.1"/>
    </source>
</evidence>
<evidence type="ECO:0000256" key="1">
    <source>
        <dbReference type="ARBA" id="ARBA00009320"/>
    </source>
</evidence>
<dbReference type="PANTHER" id="PTHR42743:SF11">
    <property type="entry name" value="AMINODEOXYCHORISMATE LYASE"/>
    <property type="match status" value="1"/>
</dbReference>
<dbReference type="GO" id="GO:0016829">
    <property type="term" value="F:lyase activity"/>
    <property type="evidence" value="ECO:0007669"/>
    <property type="project" value="UniProtKB-KW"/>
</dbReference>
<dbReference type="Pfam" id="PF01063">
    <property type="entry name" value="Aminotran_4"/>
    <property type="match status" value="1"/>
</dbReference>
<dbReference type="Proteomes" id="UP001260872">
    <property type="component" value="Unassembled WGS sequence"/>
</dbReference>
<reference evidence="3" key="1">
    <citation type="submission" date="2023-07" db="EMBL/GenBank/DDBJ databases">
        <title>Description of three actinobacteria isolated from air of manufacturing shop in a pharmaceutical factory.</title>
        <authorList>
            <person name="Zhang D.-F."/>
        </authorList>
    </citation>
    <scope>NUCLEOTIDE SEQUENCE [LARGE SCALE GENOMIC DNA]</scope>
    <source>
        <strain evidence="3">CCTCC AB 207010</strain>
    </source>
</reference>
<dbReference type="Gene3D" id="3.20.10.10">
    <property type="entry name" value="D-amino Acid Aminotransferase, subunit A, domain 2"/>
    <property type="match status" value="1"/>
</dbReference>
<keyword evidence="2" id="KW-0456">Lyase</keyword>
<name>A0ABU1FWB6_9MICC</name>
<dbReference type="InterPro" id="IPR036038">
    <property type="entry name" value="Aminotransferase-like"/>
</dbReference>
<dbReference type="InterPro" id="IPR043131">
    <property type="entry name" value="BCAT-like_N"/>
</dbReference>
<gene>
    <name evidence="2" type="ORF">RH857_12690</name>
</gene>
<protein>
    <submittedName>
        <fullName evidence="2">Aminodeoxychorismate lyase</fullName>
    </submittedName>
</protein>
<dbReference type="RefSeq" id="WP_310538346.1">
    <property type="nucleotide sequence ID" value="NZ_BAAAOC010000071.1"/>
</dbReference>
<dbReference type="InterPro" id="IPR001544">
    <property type="entry name" value="Aminotrans_IV"/>
</dbReference>
<dbReference type="InterPro" id="IPR043132">
    <property type="entry name" value="BCAT-like_C"/>
</dbReference>
<dbReference type="SUPFAM" id="SSF56752">
    <property type="entry name" value="D-aminoacid aminotransferase-like PLP-dependent enzymes"/>
    <property type="match status" value="1"/>
</dbReference>
<dbReference type="Gene3D" id="3.30.470.10">
    <property type="match status" value="1"/>
</dbReference>
<comment type="caution">
    <text evidence="2">The sequence shown here is derived from an EMBL/GenBank/DDBJ whole genome shotgun (WGS) entry which is preliminary data.</text>
</comment>
<evidence type="ECO:0000313" key="3">
    <source>
        <dbReference type="Proteomes" id="UP001260872"/>
    </source>
</evidence>